<reference evidence="1 2" key="1">
    <citation type="submission" date="2017-02" db="EMBL/GenBank/DDBJ databases">
        <authorList>
            <person name="Dridi B."/>
        </authorList>
    </citation>
    <scope>NUCLEOTIDE SEQUENCE [LARGE SCALE GENOMIC DNA]</scope>
    <source>
        <strain evidence="1 2">JB380</strain>
    </source>
</reference>
<evidence type="ECO:0000313" key="1">
    <source>
        <dbReference type="EMBL" id="SJN14921.1"/>
    </source>
</evidence>
<dbReference type="OrthoDB" id="6169727at2"/>
<protein>
    <submittedName>
        <fullName evidence="1">Uncharacterized protein</fullName>
    </submittedName>
</protein>
<dbReference type="EMBL" id="FUKM01000058">
    <property type="protein sequence ID" value="SJN14921.1"/>
    <property type="molecule type" value="Genomic_DNA"/>
</dbReference>
<name>A0A1R4I4U7_9GAMM</name>
<dbReference type="AlphaFoldDB" id="A0A1R4I4U7"/>
<evidence type="ECO:0000313" key="2">
    <source>
        <dbReference type="Proteomes" id="UP000196331"/>
    </source>
</evidence>
<accession>A0A1R4I4U7</accession>
<sequence>MVVLKTSWWMACQATSAYAIRLALRGAKQNRYYSVTPMHSAKANVFIEQEFIHDRITDKPR</sequence>
<gene>
    <name evidence="1" type="ORF">CZ787_17565</name>
</gene>
<proteinExistence type="predicted"/>
<dbReference type="Proteomes" id="UP000196331">
    <property type="component" value="Unassembled WGS sequence"/>
</dbReference>
<comment type="caution">
    <text evidence="1">The sequence shown here is derived from an EMBL/GenBank/DDBJ whole genome shotgun (WGS) entry which is preliminary data.</text>
</comment>
<organism evidence="1 2">
    <name type="scientific">Halomonas citrativorans</name>
    <dbReference type="NCBI Taxonomy" id="2742612"/>
    <lineage>
        <taxon>Bacteria</taxon>
        <taxon>Pseudomonadati</taxon>
        <taxon>Pseudomonadota</taxon>
        <taxon>Gammaproteobacteria</taxon>
        <taxon>Oceanospirillales</taxon>
        <taxon>Halomonadaceae</taxon>
        <taxon>Halomonas</taxon>
    </lineage>
</organism>